<name>A0A1J8PU95_9GAMM</name>
<dbReference type="InterPro" id="IPR027417">
    <property type="entry name" value="P-loop_NTPase"/>
</dbReference>
<dbReference type="Pfam" id="PF13304">
    <property type="entry name" value="AAA_21"/>
    <property type="match status" value="1"/>
</dbReference>
<dbReference type="AlphaFoldDB" id="A0A1J8PU95"/>
<dbReference type="GO" id="GO:0016887">
    <property type="term" value="F:ATP hydrolysis activity"/>
    <property type="evidence" value="ECO:0007669"/>
    <property type="project" value="InterPro"/>
</dbReference>
<accession>A0A1J8PU95</accession>
<gene>
    <name evidence="2" type="ORF">BGC33_01070</name>
</gene>
<dbReference type="SUPFAM" id="SSF52540">
    <property type="entry name" value="P-loop containing nucleoside triphosphate hydrolases"/>
    <property type="match status" value="1"/>
</dbReference>
<evidence type="ECO:0000313" key="2">
    <source>
        <dbReference type="EMBL" id="OJA02980.1"/>
    </source>
</evidence>
<evidence type="ECO:0000259" key="1">
    <source>
        <dbReference type="Pfam" id="PF13304"/>
    </source>
</evidence>
<dbReference type="Proteomes" id="UP000182798">
    <property type="component" value="Unassembled WGS sequence"/>
</dbReference>
<dbReference type="InterPro" id="IPR003959">
    <property type="entry name" value="ATPase_AAA_core"/>
</dbReference>
<sequence>PLLCVEEPENQLYPHLLEELAEEFRMYADRGEQVFVSTHSPDFLNAVEINEVFLLVKNRGYTTIKRASKNEQIKTYMENGDKMGYLWKQGFFDNLGKQCI</sequence>
<protein>
    <submittedName>
        <fullName evidence="2">Chromosome segregation protein SMC</fullName>
    </submittedName>
</protein>
<reference evidence="3" key="1">
    <citation type="submission" date="2016-09" db="EMBL/GenBank/DDBJ databases">
        <title>Genome Sequence of Bathymodiolus thermophilus sulfur-oxidizing gill endosymbiont.</title>
        <authorList>
            <person name="Ponnudurai R."/>
            <person name="Kleiner M."/>
            <person name="Sayavedra L."/>
            <person name="Thuermer A."/>
            <person name="Felbeck H."/>
            <person name="Schlueter R."/>
            <person name="Schweder T."/>
            <person name="Markert S."/>
        </authorList>
    </citation>
    <scope>NUCLEOTIDE SEQUENCE [LARGE SCALE GENOMIC DNA]</scope>
    <source>
        <strain evidence="3">BAT/CrabSpa'14</strain>
    </source>
</reference>
<feature type="non-terminal residue" evidence="2">
    <location>
        <position position="1"/>
    </location>
</feature>
<organism evidence="2 3">
    <name type="scientific">Bathymodiolus thermophilus thioautotrophic gill symbiont</name>
    <dbReference type="NCBI Taxonomy" id="2360"/>
    <lineage>
        <taxon>Bacteria</taxon>
        <taxon>Pseudomonadati</taxon>
        <taxon>Pseudomonadota</taxon>
        <taxon>Gammaproteobacteria</taxon>
        <taxon>sulfur-oxidizing symbionts</taxon>
    </lineage>
</organism>
<dbReference type="OrthoDB" id="104167at2"/>
<dbReference type="PANTHER" id="PTHR40396:SF1">
    <property type="entry name" value="ATPASE AAA-TYPE CORE DOMAIN-CONTAINING PROTEIN"/>
    <property type="match status" value="1"/>
</dbReference>
<dbReference type="GO" id="GO:0005524">
    <property type="term" value="F:ATP binding"/>
    <property type="evidence" value="ECO:0007669"/>
    <property type="project" value="InterPro"/>
</dbReference>
<comment type="caution">
    <text evidence="2">The sequence shown here is derived from an EMBL/GenBank/DDBJ whole genome shotgun (WGS) entry which is preliminary data.</text>
</comment>
<evidence type="ECO:0000313" key="3">
    <source>
        <dbReference type="Proteomes" id="UP000182798"/>
    </source>
</evidence>
<proteinExistence type="predicted"/>
<dbReference type="Gene3D" id="3.40.50.300">
    <property type="entry name" value="P-loop containing nucleotide triphosphate hydrolases"/>
    <property type="match status" value="1"/>
</dbReference>
<dbReference type="PANTHER" id="PTHR40396">
    <property type="entry name" value="ATPASE-LIKE PROTEIN"/>
    <property type="match status" value="1"/>
</dbReference>
<feature type="domain" description="ATPase AAA-type core" evidence="1">
    <location>
        <begin position="1"/>
        <end position="44"/>
    </location>
</feature>
<dbReference type="EMBL" id="MIQH01001234">
    <property type="protein sequence ID" value="OJA02980.1"/>
    <property type="molecule type" value="Genomic_DNA"/>
</dbReference>
<dbReference type="RefSeq" id="WP_158009554.1">
    <property type="nucleotide sequence ID" value="NZ_MIQH01001234.1"/>
</dbReference>